<feature type="binding site" evidence="4">
    <location>
        <position position="431"/>
    </location>
    <ligand>
        <name>S-adenosyl-L-methionine</name>
        <dbReference type="ChEBI" id="CHEBI:59789"/>
    </ligand>
</feature>
<dbReference type="STRING" id="1409788.NC99_41940"/>
<evidence type="ECO:0000256" key="5">
    <source>
        <dbReference type="PROSITE-ProRule" id="PRU10015"/>
    </source>
</evidence>
<keyword evidence="1 4" id="KW-0489">Methyltransferase</keyword>
<dbReference type="PANTHER" id="PTHR11061:SF30">
    <property type="entry name" value="TRNA (URACIL(54)-C(5))-METHYLTRANSFERASE"/>
    <property type="match status" value="1"/>
</dbReference>
<evidence type="ECO:0000259" key="6">
    <source>
        <dbReference type="PROSITE" id="PS50926"/>
    </source>
</evidence>
<evidence type="ECO:0000313" key="8">
    <source>
        <dbReference type="Proteomes" id="UP000036958"/>
    </source>
</evidence>
<sequence length="500" mass="57189">MHQIRLSSKMKPLKSRGVSFIFLFLHQILMIMGRSRRNKPFYEQVTISDIGAEGKAIARVNEKVVFTTHAIPGDVVDLQVTKKRKSYEEARVVRVHQESADRVAAFCAYFGVCGGCKWQFLPYEKQLFYKQKQVGDQLKRLGKIELPELNPILGSAEDTFYRNKLEFSFSNNRWLTSEELGSDKVPQTMNVLGFHIPRMFDKIIDIEKCWLQPDPSNEIRNFIRAYAQENKLEFFDIKNQQGFLRNMIIRTTSTGETMLIVAFFQEDVEKREGLLDAIIGRFPNLTSLMYVINSKGNDTITDQEVILYKGRDHIFEEMEGLRFKIGPKSFYQTNSEQAYELYKVARDFAGLTGDEVVYDLYTGTGTIANFVASKAKKVVGIEYVPEAIDDAKINSEINQIANTNFFAGDMKAVLNEAFIAENGRPDVIITDPPRAGMHEDVVKTILNVAPQKVVYVSCNPASQARDLAMMDENYRVEQIQPVDMFPHTHHVENVVLLVRR</sequence>
<dbReference type="InterPro" id="IPR012340">
    <property type="entry name" value="NA-bd_OB-fold"/>
</dbReference>
<dbReference type="InterPro" id="IPR010280">
    <property type="entry name" value="U5_MeTrfase_fam"/>
</dbReference>
<feature type="domain" description="TRAM" evidence="6">
    <location>
        <begin position="34"/>
        <end position="94"/>
    </location>
</feature>
<dbReference type="AlphaFoldDB" id="A0A0L8V3M8"/>
<dbReference type="InterPro" id="IPR030390">
    <property type="entry name" value="MeTrfase_TrmA_AS"/>
</dbReference>
<dbReference type="Gene3D" id="2.40.50.140">
    <property type="entry name" value="Nucleic acid-binding proteins"/>
    <property type="match status" value="1"/>
</dbReference>
<dbReference type="InterPro" id="IPR030391">
    <property type="entry name" value="MeTrfase_TrmA_CS"/>
</dbReference>
<proteinExistence type="inferred from homology"/>
<keyword evidence="8" id="KW-1185">Reference proteome</keyword>
<feature type="binding site" evidence="4">
    <location>
        <position position="332"/>
    </location>
    <ligand>
        <name>S-adenosyl-L-methionine</name>
        <dbReference type="ChEBI" id="CHEBI:59789"/>
    </ligand>
</feature>
<feature type="binding site" evidence="4">
    <location>
        <position position="361"/>
    </location>
    <ligand>
        <name>S-adenosyl-L-methionine</name>
        <dbReference type="ChEBI" id="CHEBI:59789"/>
    </ligand>
</feature>
<dbReference type="SUPFAM" id="SSF53335">
    <property type="entry name" value="S-adenosyl-L-methionine-dependent methyltransferases"/>
    <property type="match status" value="1"/>
</dbReference>
<keyword evidence="3 4" id="KW-0949">S-adenosyl-L-methionine</keyword>
<comment type="caution">
    <text evidence="7">The sequence shown here is derived from an EMBL/GenBank/DDBJ whole genome shotgun (WGS) entry which is preliminary data.</text>
</comment>
<feature type="binding site" evidence="4">
    <location>
        <position position="382"/>
    </location>
    <ligand>
        <name>S-adenosyl-L-methionine</name>
        <dbReference type="ChEBI" id="CHEBI:59789"/>
    </ligand>
</feature>
<dbReference type="Pfam" id="PF05958">
    <property type="entry name" value="tRNA_U5-meth_tr"/>
    <property type="match status" value="1"/>
</dbReference>
<reference evidence="8" key="1">
    <citation type="submission" date="2015-07" db="EMBL/GenBank/DDBJ databases">
        <title>Genome sequencing of Sunxiuqinia dokdonensis strain SK.</title>
        <authorList>
            <person name="Ahn S."/>
            <person name="Kim B.-C."/>
        </authorList>
    </citation>
    <scope>NUCLEOTIDE SEQUENCE [LARGE SCALE GENOMIC DNA]</scope>
    <source>
        <strain evidence="8">SK</strain>
    </source>
</reference>
<keyword evidence="2 4" id="KW-0808">Transferase</keyword>
<evidence type="ECO:0000256" key="1">
    <source>
        <dbReference type="ARBA" id="ARBA00022603"/>
    </source>
</evidence>
<dbReference type="Gene3D" id="3.40.50.150">
    <property type="entry name" value="Vaccinia Virus protein VP39"/>
    <property type="match status" value="1"/>
</dbReference>
<evidence type="ECO:0000256" key="4">
    <source>
        <dbReference type="PROSITE-ProRule" id="PRU01024"/>
    </source>
</evidence>
<evidence type="ECO:0000256" key="2">
    <source>
        <dbReference type="ARBA" id="ARBA00022679"/>
    </source>
</evidence>
<feature type="active site" description="Nucleophile" evidence="4">
    <location>
        <position position="458"/>
    </location>
</feature>
<dbReference type="GO" id="GO:0070475">
    <property type="term" value="P:rRNA base methylation"/>
    <property type="evidence" value="ECO:0007669"/>
    <property type="project" value="TreeGrafter"/>
</dbReference>
<comment type="similarity">
    <text evidence="4">Belongs to the class I-like SAM-binding methyltransferase superfamily. RNA M5U methyltransferase family.</text>
</comment>
<evidence type="ECO:0000256" key="3">
    <source>
        <dbReference type="ARBA" id="ARBA00022691"/>
    </source>
</evidence>
<organism evidence="7 8">
    <name type="scientific">Sunxiuqinia dokdonensis</name>
    <dbReference type="NCBI Taxonomy" id="1409788"/>
    <lineage>
        <taxon>Bacteria</taxon>
        <taxon>Pseudomonadati</taxon>
        <taxon>Bacteroidota</taxon>
        <taxon>Bacteroidia</taxon>
        <taxon>Marinilabiliales</taxon>
        <taxon>Prolixibacteraceae</taxon>
        <taxon>Sunxiuqinia</taxon>
    </lineage>
</organism>
<dbReference type="Pfam" id="PF01938">
    <property type="entry name" value="TRAM"/>
    <property type="match status" value="1"/>
</dbReference>
<dbReference type="InterPro" id="IPR002792">
    <property type="entry name" value="TRAM_dom"/>
</dbReference>
<feature type="active site" evidence="5">
    <location>
        <position position="458"/>
    </location>
</feature>
<evidence type="ECO:0000313" key="7">
    <source>
        <dbReference type="EMBL" id="KOH42978.1"/>
    </source>
</evidence>
<dbReference type="PATRIC" id="fig|1409788.3.peg.4283"/>
<dbReference type="CDD" id="cd02440">
    <property type="entry name" value="AdoMet_MTases"/>
    <property type="match status" value="1"/>
</dbReference>
<dbReference type="FunFam" id="3.40.50.150:FF:000009">
    <property type="entry name" value="23S rRNA (Uracil(1939)-C(5))-methyltransferase RlmD"/>
    <property type="match status" value="1"/>
</dbReference>
<dbReference type="PROSITE" id="PS51687">
    <property type="entry name" value="SAM_MT_RNA_M5U"/>
    <property type="match status" value="1"/>
</dbReference>
<gene>
    <name evidence="7" type="ORF">NC99_41940</name>
</gene>
<accession>A0A0L8V3M8</accession>
<dbReference type="PROSITE" id="PS50926">
    <property type="entry name" value="TRAM"/>
    <property type="match status" value="1"/>
</dbReference>
<dbReference type="PANTHER" id="PTHR11061">
    <property type="entry name" value="RNA M5U METHYLTRANSFERASE"/>
    <property type="match status" value="1"/>
</dbReference>
<dbReference type="PROSITE" id="PS01230">
    <property type="entry name" value="TRMA_1"/>
    <property type="match status" value="1"/>
</dbReference>
<protein>
    <submittedName>
        <fullName evidence="7">RNA methyltransferase</fullName>
    </submittedName>
</protein>
<dbReference type="NCBIfam" id="TIGR00479">
    <property type="entry name" value="rumA"/>
    <property type="match status" value="1"/>
</dbReference>
<dbReference type="SUPFAM" id="SSF50249">
    <property type="entry name" value="Nucleic acid-binding proteins"/>
    <property type="match status" value="1"/>
</dbReference>
<dbReference type="GO" id="GO:0070041">
    <property type="term" value="F:rRNA (uridine-C5-)-methyltransferase activity"/>
    <property type="evidence" value="ECO:0007669"/>
    <property type="project" value="TreeGrafter"/>
</dbReference>
<dbReference type="EMBL" id="LGIA01000205">
    <property type="protein sequence ID" value="KOH42978.1"/>
    <property type="molecule type" value="Genomic_DNA"/>
</dbReference>
<dbReference type="Gene3D" id="2.40.50.1070">
    <property type="match status" value="1"/>
</dbReference>
<dbReference type="InterPro" id="IPR029063">
    <property type="entry name" value="SAM-dependent_MTases_sf"/>
</dbReference>
<dbReference type="Proteomes" id="UP000036958">
    <property type="component" value="Unassembled WGS sequence"/>
</dbReference>
<dbReference type="PROSITE" id="PS01231">
    <property type="entry name" value="TRMA_2"/>
    <property type="match status" value="1"/>
</dbReference>
<name>A0A0L8V3M8_9BACT</name>